<evidence type="ECO:0000259" key="1">
    <source>
        <dbReference type="Pfam" id="PF07879"/>
    </source>
</evidence>
<dbReference type="AlphaFoldDB" id="A0A0W8FTV4"/>
<proteinExistence type="predicted"/>
<sequence length="158" mass="18658">MNDNVLLLKKYTNRRLYETEKSIYVTLDYVTDVIKQGRQIKVTDAKTGEDVTSAILTQIVFEEARKKKYLLPAPLLYLIIQYGENVLTDFFDKYLEQTIKNYLLFRNMADDQFKKWIEYGESYSKIDPQNLTTLSPFKNLFDLFTVPAQNNEKEKKKS</sequence>
<organism evidence="2">
    <name type="scientific">hydrocarbon metagenome</name>
    <dbReference type="NCBI Taxonomy" id="938273"/>
    <lineage>
        <taxon>unclassified sequences</taxon>
        <taxon>metagenomes</taxon>
        <taxon>ecological metagenomes</taxon>
    </lineage>
</organism>
<dbReference type="InterPro" id="IPR012909">
    <property type="entry name" value="PHA_DNA-bd_N"/>
</dbReference>
<comment type="caution">
    <text evidence="2">The sequence shown here is derived from an EMBL/GenBank/DDBJ whole genome shotgun (WGS) entry which is preliminary data.</text>
</comment>
<dbReference type="Pfam" id="PF07879">
    <property type="entry name" value="PHB_acc_N"/>
    <property type="match status" value="1"/>
</dbReference>
<accession>A0A0W8FTV4</accession>
<protein>
    <submittedName>
        <fullName evidence="2">Phbf</fullName>
    </submittedName>
</protein>
<gene>
    <name evidence="2" type="ORF">ASZ90_005990</name>
</gene>
<reference evidence="2" key="1">
    <citation type="journal article" date="2015" name="Proc. Natl. Acad. Sci. U.S.A.">
        <title>Networks of energetic and metabolic interactions define dynamics in microbial communities.</title>
        <authorList>
            <person name="Embree M."/>
            <person name="Liu J.K."/>
            <person name="Al-Bassam M.M."/>
            <person name="Zengler K."/>
        </authorList>
    </citation>
    <scope>NUCLEOTIDE SEQUENCE</scope>
</reference>
<feature type="domain" description="PHA accumulation regulator DNA-binding N-terminal" evidence="1">
    <location>
        <begin position="8"/>
        <end position="66"/>
    </location>
</feature>
<name>A0A0W8FTV4_9ZZZZ</name>
<dbReference type="EMBL" id="LNQE01000857">
    <property type="protein sequence ID" value="KUG24194.1"/>
    <property type="molecule type" value="Genomic_DNA"/>
</dbReference>
<evidence type="ECO:0000313" key="2">
    <source>
        <dbReference type="EMBL" id="KUG24194.1"/>
    </source>
</evidence>